<dbReference type="PROSITE" id="PS50045">
    <property type="entry name" value="SIGMA54_INTERACT_4"/>
    <property type="match status" value="1"/>
</dbReference>
<sequence length="507" mass="55967">MNILYSWLGKTDINNMKKDVSGPISVIALKMAQPFDKIVIVANSWDEDWIDYENWLKKKLAIAHRPYEDVSINRVRIASPIDYKSISDVSQKWINKLSADSESLYINLSSGTPAMSAVSVILGKGKNNTNFCQSREGGEIFIDDIPFNFVAEYDASVARSISSKASALPVQSKAFKDITATSNQMKSVIEKAEKLAELDLPVLVLGETGTGKEVISNAIHKASNRSSKPIKTVNCGALPENLVDSILFGHVKGAFTGAVKDHSGLFEQADGGTLFLDEVGELTPDAQVKLLRALQQGEVTRVGDDKSTNVDVRVIAATHRDLSEMVANGEFREDLFYRLAVGVIEIPALRNRMEDIEPLTEALVNEINSTASKYKNYKAKSISTKAMQFIRSQPWRGNVRELWSTLNRALLLSNNVEITEQDIIASLIQRTKKDNNLDVHLSLGDVVDLNKIKEDIERAYVTAALKATGNAKVKTAKMLGLGVHQNLDTLLNKLKIELPKKRQGKKA</sequence>
<dbReference type="PANTHER" id="PTHR32071:SF121">
    <property type="entry name" value="SIGMA L-DEPENDENT TRANSCRIPTIONAL REGULATOR YQIR-RELATED"/>
    <property type="match status" value="1"/>
</dbReference>
<dbReference type="InterPro" id="IPR025943">
    <property type="entry name" value="Sigma_54_int_dom_ATP-bd_2"/>
</dbReference>
<proteinExistence type="predicted"/>
<dbReference type="OrthoDB" id="9804019at2"/>
<dbReference type="InterPro" id="IPR025662">
    <property type="entry name" value="Sigma_54_int_dom_ATP-bd_1"/>
</dbReference>
<dbReference type="Gene3D" id="3.40.50.300">
    <property type="entry name" value="P-loop containing nucleotide triphosphate hydrolases"/>
    <property type="match status" value="1"/>
</dbReference>
<organism evidence="6 7">
    <name type="scientific">Litorilituus sediminis</name>
    <dbReference type="NCBI Taxonomy" id="718192"/>
    <lineage>
        <taxon>Bacteria</taxon>
        <taxon>Pseudomonadati</taxon>
        <taxon>Pseudomonadota</taxon>
        <taxon>Gammaproteobacteria</taxon>
        <taxon>Alteromonadales</taxon>
        <taxon>Colwelliaceae</taxon>
        <taxon>Litorilituus</taxon>
    </lineage>
</organism>
<dbReference type="SMART" id="SM00382">
    <property type="entry name" value="AAA"/>
    <property type="match status" value="1"/>
</dbReference>
<dbReference type="SUPFAM" id="SSF52540">
    <property type="entry name" value="P-loop containing nucleoside triphosphate hydrolases"/>
    <property type="match status" value="1"/>
</dbReference>
<dbReference type="PROSITE" id="PS00675">
    <property type="entry name" value="SIGMA54_INTERACT_1"/>
    <property type="match status" value="1"/>
</dbReference>
<dbReference type="GO" id="GO:0006355">
    <property type="term" value="P:regulation of DNA-templated transcription"/>
    <property type="evidence" value="ECO:0007669"/>
    <property type="project" value="InterPro"/>
</dbReference>
<dbReference type="InterPro" id="IPR058031">
    <property type="entry name" value="AAA_lid_NorR"/>
</dbReference>
<dbReference type="AlphaFoldDB" id="A0A4P6P6U1"/>
<gene>
    <name evidence="6" type="ORF">EMK97_16635</name>
</gene>
<dbReference type="GO" id="GO:0005524">
    <property type="term" value="F:ATP binding"/>
    <property type="evidence" value="ECO:0007669"/>
    <property type="project" value="UniProtKB-KW"/>
</dbReference>
<name>A0A4P6P6U1_9GAMM</name>
<evidence type="ECO:0000313" key="7">
    <source>
        <dbReference type="Proteomes" id="UP000290244"/>
    </source>
</evidence>
<keyword evidence="4" id="KW-0804">Transcription</keyword>
<dbReference type="Gene3D" id="1.10.10.60">
    <property type="entry name" value="Homeodomain-like"/>
    <property type="match status" value="1"/>
</dbReference>
<evidence type="ECO:0000256" key="1">
    <source>
        <dbReference type="ARBA" id="ARBA00022741"/>
    </source>
</evidence>
<reference evidence="6 7" key="1">
    <citation type="submission" date="2018-12" db="EMBL/GenBank/DDBJ databases">
        <title>Complete genome of Litorilituus sediminis.</title>
        <authorList>
            <person name="Liu A."/>
            <person name="Rong J."/>
        </authorList>
    </citation>
    <scope>NUCLEOTIDE SEQUENCE [LARGE SCALE GENOMIC DNA]</scope>
    <source>
        <strain evidence="6 7">JCM 17549</strain>
    </source>
</reference>
<dbReference type="PROSITE" id="PS00676">
    <property type="entry name" value="SIGMA54_INTERACT_2"/>
    <property type="match status" value="1"/>
</dbReference>
<dbReference type="Pfam" id="PF00158">
    <property type="entry name" value="Sigma54_activat"/>
    <property type="match status" value="1"/>
</dbReference>
<protein>
    <submittedName>
        <fullName evidence="6">Sigma-54-dependent Fis family transcriptional regulator</fullName>
    </submittedName>
</protein>
<keyword evidence="7" id="KW-1185">Reference proteome</keyword>
<dbReference type="InterPro" id="IPR002078">
    <property type="entry name" value="Sigma_54_int"/>
</dbReference>
<dbReference type="PANTHER" id="PTHR32071">
    <property type="entry name" value="TRANSCRIPTIONAL REGULATORY PROTEIN"/>
    <property type="match status" value="1"/>
</dbReference>
<dbReference type="CDD" id="cd00009">
    <property type="entry name" value="AAA"/>
    <property type="match status" value="1"/>
</dbReference>
<dbReference type="RefSeq" id="WP_130603910.1">
    <property type="nucleotide sequence ID" value="NZ_CP034759.1"/>
</dbReference>
<evidence type="ECO:0000256" key="2">
    <source>
        <dbReference type="ARBA" id="ARBA00022840"/>
    </source>
</evidence>
<dbReference type="InterPro" id="IPR003593">
    <property type="entry name" value="AAA+_ATPase"/>
</dbReference>
<keyword evidence="2" id="KW-0067">ATP-binding</keyword>
<keyword evidence="1" id="KW-0547">Nucleotide-binding</keyword>
<evidence type="ECO:0000259" key="5">
    <source>
        <dbReference type="PROSITE" id="PS50045"/>
    </source>
</evidence>
<dbReference type="Pfam" id="PF25601">
    <property type="entry name" value="AAA_lid_14"/>
    <property type="match status" value="1"/>
</dbReference>
<dbReference type="InterPro" id="IPR027417">
    <property type="entry name" value="P-loop_NTPase"/>
</dbReference>
<feature type="domain" description="Sigma-54 factor interaction" evidence="5">
    <location>
        <begin position="178"/>
        <end position="411"/>
    </location>
</feature>
<evidence type="ECO:0000256" key="3">
    <source>
        <dbReference type="ARBA" id="ARBA00023015"/>
    </source>
</evidence>
<dbReference type="KEGG" id="lsd:EMK97_16635"/>
<dbReference type="Pfam" id="PF02954">
    <property type="entry name" value="HTH_8"/>
    <property type="match status" value="1"/>
</dbReference>
<dbReference type="Proteomes" id="UP000290244">
    <property type="component" value="Chromosome"/>
</dbReference>
<dbReference type="GO" id="GO:0043565">
    <property type="term" value="F:sequence-specific DNA binding"/>
    <property type="evidence" value="ECO:0007669"/>
    <property type="project" value="InterPro"/>
</dbReference>
<dbReference type="FunFam" id="3.40.50.300:FF:000006">
    <property type="entry name" value="DNA-binding transcriptional regulator NtrC"/>
    <property type="match status" value="1"/>
</dbReference>
<dbReference type="InterPro" id="IPR002197">
    <property type="entry name" value="HTH_Fis"/>
</dbReference>
<accession>A0A4P6P6U1</accession>
<keyword evidence="3" id="KW-0805">Transcription regulation</keyword>
<dbReference type="EMBL" id="CP034759">
    <property type="protein sequence ID" value="QBG37243.1"/>
    <property type="molecule type" value="Genomic_DNA"/>
</dbReference>
<dbReference type="Gene3D" id="1.10.8.60">
    <property type="match status" value="1"/>
</dbReference>
<evidence type="ECO:0000256" key="4">
    <source>
        <dbReference type="ARBA" id="ARBA00023163"/>
    </source>
</evidence>
<evidence type="ECO:0000313" key="6">
    <source>
        <dbReference type="EMBL" id="QBG37243.1"/>
    </source>
</evidence>